<comment type="caution">
    <text evidence="2">The sequence shown here is derived from an EMBL/GenBank/DDBJ whole genome shotgun (WGS) entry which is preliminary data.</text>
</comment>
<evidence type="ECO:0000313" key="2">
    <source>
        <dbReference type="EMBL" id="KAG0151746.1"/>
    </source>
</evidence>
<evidence type="ECO:0000256" key="1">
    <source>
        <dbReference type="SAM" id="MobiDB-lite"/>
    </source>
</evidence>
<reference evidence="2" key="1">
    <citation type="submission" date="2013-11" db="EMBL/GenBank/DDBJ databases">
        <title>Genome sequence of the fusiform rust pathogen reveals effectors for host alternation and coevolution with pine.</title>
        <authorList>
            <consortium name="DOE Joint Genome Institute"/>
            <person name="Smith K."/>
            <person name="Pendleton A."/>
            <person name="Kubisiak T."/>
            <person name="Anderson C."/>
            <person name="Salamov A."/>
            <person name="Aerts A."/>
            <person name="Riley R."/>
            <person name="Clum A."/>
            <person name="Lindquist E."/>
            <person name="Ence D."/>
            <person name="Campbell M."/>
            <person name="Kronenberg Z."/>
            <person name="Feau N."/>
            <person name="Dhillon B."/>
            <person name="Hamelin R."/>
            <person name="Burleigh J."/>
            <person name="Smith J."/>
            <person name="Yandell M."/>
            <person name="Nelson C."/>
            <person name="Grigoriev I."/>
            <person name="Davis J."/>
        </authorList>
    </citation>
    <scope>NUCLEOTIDE SEQUENCE</scope>
    <source>
        <strain evidence="2">G11</strain>
    </source>
</reference>
<feature type="compositionally biased region" description="Polar residues" evidence="1">
    <location>
        <begin position="1"/>
        <end position="13"/>
    </location>
</feature>
<feature type="compositionally biased region" description="Polar residues" evidence="1">
    <location>
        <begin position="21"/>
        <end position="38"/>
    </location>
</feature>
<name>A0A9P6TGG2_9BASI</name>
<feature type="region of interest" description="Disordered" evidence="1">
    <location>
        <begin position="188"/>
        <end position="212"/>
    </location>
</feature>
<evidence type="ECO:0000313" key="3">
    <source>
        <dbReference type="Proteomes" id="UP000886653"/>
    </source>
</evidence>
<accession>A0A9P6TGG2</accession>
<proteinExistence type="predicted"/>
<protein>
    <submittedName>
        <fullName evidence="2">Uncharacterized protein</fullName>
    </submittedName>
</protein>
<dbReference type="OrthoDB" id="2504654at2759"/>
<organism evidence="2 3">
    <name type="scientific">Cronartium quercuum f. sp. fusiforme G11</name>
    <dbReference type="NCBI Taxonomy" id="708437"/>
    <lineage>
        <taxon>Eukaryota</taxon>
        <taxon>Fungi</taxon>
        <taxon>Dikarya</taxon>
        <taxon>Basidiomycota</taxon>
        <taxon>Pucciniomycotina</taxon>
        <taxon>Pucciniomycetes</taxon>
        <taxon>Pucciniales</taxon>
        <taxon>Coleosporiaceae</taxon>
        <taxon>Cronartium</taxon>
    </lineage>
</organism>
<keyword evidence="3" id="KW-1185">Reference proteome</keyword>
<gene>
    <name evidence="2" type="ORF">CROQUDRAFT_650774</name>
</gene>
<feature type="region of interest" description="Disordered" evidence="1">
    <location>
        <begin position="1"/>
        <end position="50"/>
    </location>
</feature>
<dbReference type="EMBL" id="MU167211">
    <property type="protein sequence ID" value="KAG0151746.1"/>
    <property type="molecule type" value="Genomic_DNA"/>
</dbReference>
<dbReference type="AlphaFoldDB" id="A0A9P6TGG2"/>
<feature type="compositionally biased region" description="Polar residues" evidence="1">
    <location>
        <begin position="189"/>
        <end position="203"/>
    </location>
</feature>
<dbReference type="Proteomes" id="UP000886653">
    <property type="component" value="Unassembled WGS sequence"/>
</dbReference>
<sequence>MLTSPVQWNNQNGRFPIHSEGSPTTPQQLVHPISPTSSEQDHDQVQSPDQTIRQLANSLSMSSVEDHVGWKGLDADFCRVEVIRSNQRLRIPLITVEGKVVSCDISSGGRQENLMVSENSETHGLGLLPSLGIGEPYLFSGASISTPSRCPSLGMRKRKSCNQDTEMTESSSNDQLVKVADDGPCLTFHRNSTLEPPSYSRTDQPGKRVRTA</sequence>